<sequence length="202" mass="21977">MAGLYEDGNEPGSLESINALSVQSGTVIHCCAEQGLAEHQAVQQGCGGARSEQKNGALRSFSASRLVAVVTSDSQVLVLCSAVQCRHGGRVVSPHRFRAPGYENKVKILILISKICILNSKCVPGSVGNKVRDKLEQVLQRNVGLMDLYIASDILAGRNTDLQCNIPVQLVSKLKYAPFTSVDEERSFSAYKFLLSDRRYSF</sequence>
<evidence type="ECO:0000313" key="2">
    <source>
        <dbReference type="Proteomes" id="UP001148838"/>
    </source>
</evidence>
<proteinExistence type="predicted"/>
<dbReference type="EMBL" id="JAJSOF020000025">
    <property type="protein sequence ID" value="KAJ4434635.1"/>
    <property type="molecule type" value="Genomic_DNA"/>
</dbReference>
<comment type="caution">
    <text evidence="1">The sequence shown here is derived from an EMBL/GenBank/DDBJ whole genome shotgun (WGS) entry which is preliminary data.</text>
</comment>
<evidence type="ECO:0000313" key="1">
    <source>
        <dbReference type="EMBL" id="KAJ4434635.1"/>
    </source>
</evidence>
<protein>
    <submittedName>
        <fullName evidence="1">Uncharacterized protein</fullName>
    </submittedName>
</protein>
<organism evidence="1 2">
    <name type="scientific">Periplaneta americana</name>
    <name type="common">American cockroach</name>
    <name type="synonym">Blatta americana</name>
    <dbReference type="NCBI Taxonomy" id="6978"/>
    <lineage>
        <taxon>Eukaryota</taxon>
        <taxon>Metazoa</taxon>
        <taxon>Ecdysozoa</taxon>
        <taxon>Arthropoda</taxon>
        <taxon>Hexapoda</taxon>
        <taxon>Insecta</taxon>
        <taxon>Pterygota</taxon>
        <taxon>Neoptera</taxon>
        <taxon>Polyneoptera</taxon>
        <taxon>Dictyoptera</taxon>
        <taxon>Blattodea</taxon>
        <taxon>Blattoidea</taxon>
        <taxon>Blattidae</taxon>
        <taxon>Blattinae</taxon>
        <taxon>Periplaneta</taxon>
    </lineage>
</organism>
<reference evidence="1 2" key="1">
    <citation type="journal article" date="2022" name="Allergy">
        <title>Genome assembly and annotation of Periplaneta americana reveal a comprehensive cockroach allergen profile.</title>
        <authorList>
            <person name="Wang L."/>
            <person name="Xiong Q."/>
            <person name="Saelim N."/>
            <person name="Wang L."/>
            <person name="Nong W."/>
            <person name="Wan A.T."/>
            <person name="Shi M."/>
            <person name="Liu X."/>
            <person name="Cao Q."/>
            <person name="Hui J.H.L."/>
            <person name="Sookrung N."/>
            <person name="Leung T.F."/>
            <person name="Tungtrongchitr A."/>
            <person name="Tsui S.K.W."/>
        </authorList>
    </citation>
    <scope>NUCLEOTIDE SEQUENCE [LARGE SCALE GENOMIC DNA]</scope>
    <source>
        <strain evidence="1">PWHHKU_190912</strain>
    </source>
</reference>
<accession>A0ABQ8SKG3</accession>
<gene>
    <name evidence="1" type="ORF">ANN_23198</name>
</gene>
<keyword evidence="2" id="KW-1185">Reference proteome</keyword>
<dbReference type="Proteomes" id="UP001148838">
    <property type="component" value="Unassembled WGS sequence"/>
</dbReference>
<name>A0ABQ8SKG3_PERAM</name>